<dbReference type="GO" id="GO:0019843">
    <property type="term" value="F:rRNA binding"/>
    <property type="evidence" value="ECO:0007669"/>
    <property type="project" value="UniProtKB-KW"/>
</dbReference>
<dbReference type="Proteomes" id="UP000265618">
    <property type="component" value="Unassembled WGS sequence"/>
</dbReference>
<evidence type="ECO:0000256" key="7">
    <source>
        <dbReference type="ARBA" id="ARBA00022730"/>
    </source>
</evidence>
<keyword evidence="2" id="KW-0690">Ribosome biogenesis</keyword>
<evidence type="ECO:0000256" key="1">
    <source>
        <dbReference type="ARBA" id="ARBA00008115"/>
    </source>
</evidence>
<keyword evidence="7" id="KW-0699">rRNA-binding</keyword>
<dbReference type="InterPro" id="IPR029026">
    <property type="entry name" value="tRNA_m1G_MTases_N"/>
</dbReference>
<comment type="caution">
    <text evidence="10">The sequence shown here is derived from an EMBL/GenBank/DDBJ whole genome shotgun (WGS) entry which is preliminary data.</text>
</comment>
<evidence type="ECO:0000256" key="6">
    <source>
        <dbReference type="ARBA" id="ARBA00022691"/>
    </source>
</evidence>
<dbReference type="EMBL" id="BDIP01010812">
    <property type="protein sequence ID" value="GCA65348.1"/>
    <property type="molecule type" value="Genomic_DNA"/>
</dbReference>
<keyword evidence="3" id="KW-0698">rRNA processing</keyword>
<feature type="non-terminal residue" evidence="10">
    <location>
        <position position="1"/>
    </location>
</feature>
<comment type="similarity">
    <text evidence="1">Belongs to the class IV-like SAM-binding methyltransferase superfamily. RNA methyltransferase NEP1 family.</text>
</comment>
<dbReference type="PANTHER" id="PTHR12636:SF5">
    <property type="entry name" value="RIBOSOMAL RNA SMALL SUBUNIT METHYLTRANSFERASE NEP1"/>
    <property type="match status" value="1"/>
</dbReference>
<evidence type="ECO:0000313" key="9">
    <source>
        <dbReference type="EMBL" id="GCA65092.1"/>
    </source>
</evidence>
<evidence type="ECO:0000256" key="3">
    <source>
        <dbReference type="ARBA" id="ARBA00022552"/>
    </source>
</evidence>
<dbReference type="EMBL" id="BDIP01009729">
    <property type="protein sequence ID" value="GCA65092.1"/>
    <property type="molecule type" value="Genomic_DNA"/>
</dbReference>
<dbReference type="AlphaFoldDB" id="A0A391P3F7"/>
<evidence type="ECO:0000256" key="2">
    <source>
        <dbReference type="ARBA" id="ARBA00022517"/>
    </source>
</evidence>
<evidence type="ECO:0000256" key="8">
    <source>
        <dbReference type="ARBA" id="ARBA00022884"/>
    </source>
</evidence>
<reference evidence="10" key="1">
    <citation type="submission" date="2016-10" db="EMBL/GenBank/DDBJ databases">
        <authorList>
            <person name="Tanifuji G."/>
            <person name="Kume K."/>
            <person name="Nakayama T."/>
            <person name="Takabayashi S."/>
            <person name="Hashimoto T."/>
        </authorList>
    </citation>
    <scope>NUCLEOTIDE SEQUENCE</scope>
    <source>
        <strain evidence="10">NY0173</strain>
    </source>
</reference>
<gene>
    <name evidence="9" type="ORF">KIPB_016223</name>
    <name evidence="10" type="ORF">KIPB_016917</name>
</gene>
<organism evidence="10 11">
    <name type="scientific">Kipferlia bialata</name>
    <dbReference type="NCBI Taxonomy" id="797122"/>
    <lineage>
        <taxon>Eukaryota</taxon>
        <taxon>Metamonada</taxon>
        <taxon>Carpediemonas-like organisms</taxon>
        <taxon>Kipferlia</taxon>
    </lineage>
</organism>
<dbReference type="PANTHER" id="PTHR12636">
    <property type="entry name" value="NEP1/MRA1"/>
    <property type="match status" value="1"/>
</dbReference>
<reference evidence="10 11" key="2">
    <citation type="journal article" date="2018" name="PLoS ONE">
        <title>The draft genome of Kipferlia bialata reveals reductive genome evolution in fornicate parasites.</title>
        <authorList>
            <person name="Tanifuji G."/>
            <person name="Takabayashi S."/>
            <person name="Kume K."/>
            <person name="Takagi M."/>
            <person name="Nakayama T."/>
            <person name="Kamikawa R."/>
            <person name="Inagaki Y."/>
            <person name="Hashimoto T."/>
        </authorList>
    </citation>
    <scope>NUCLEOTIDE SEQUENCE [LARGE SCALE GENOMIC DNA]</scope>
    <source>
        <strain evidence="10">NY0173</strain>
    </source>
</reference>
<dbReference type="GO" id="GO:0032040">
    <property type="term" value="C:small-subunit processome"/>
    <property type="evidence" value="ECO:0007669"/>
    <property type="project" value="TreeGrafter"/>
</dbReference>
<sequence>LHKKTIRATEGGIRLMQVIKNPVEAHFPPNCVKIAFSRTGEKIVLSDLSKRLTTDAENKGRSFVFVLGAMAKGKCEADFAEHWFAISQYPLSGAAVASRICAAFEDTWNIH</sequence>
<dbReference type="GO" id="GO:0070037">
    <property type="term" value="F:rRNA (pseudouridine) methyltransferase activity"/>
    <property type="evidence" value="ECO:0007669"/>
    <property type="project" value="InterPro"/>
</dbReference>
<keyword evidence="4 10" id="KW-0489">Methyltransferase</keyword>
<dbReference type="OrthoDB" id="269804at2759"/>
<dbReference type="InterPro" id="IPR029028">
    <property type="entry name" value="Alpha/beta_knot_MTases"/>
</dbReference>
<accession>A0A391P3F7</accession>
<keyword evidence="11" id="KW-1185">Reference proteome</keyword>
<evidence type="ECO:0000313" key="10">
    <source>
        <dbReference type="EMBL" id="GCA65348.1"/>
    </source>
</evidence>
<dbReference type="Pfam" id="PF03587">
    <property type="entry name" value="EMG1"/>
    <property type="match status" value="1"/>
</dbReference>
<dbReference type="Gene3D" id="3.40.1280.10">
    <property type="match status" value="1"/>
</dbReference>
<dbReference type="SUPFAM" id="SSF75217">
    <property type="entry name" value="alpha/beta knot"/>
    <property type="match status" value="1"/>
</dbReference>
<dbReference type="InterPro" id="IPR005304">
    <property type="entry name" value="Rbsml_bgen_MeTrfase_EMG1/NEP1"/>
</dbReference>
<protein>
    <submittedName>
        <fullName evidence="10">Ribosomal biogenesis, methyltransferase, EMG1/NEP1</fullName>
    </submittedName>
</protein>
<keyword evidence="5" id="KW-0808">Transferase</keyword>
<name>A0A391P3F7_9EUKA</name>
<proteinExistence type="inferred from homology"/>
<dbReference type="GO" id="GO:0070475">
    <property type="term" value="P:rRNA base methylation"/>
    <property type="evidence" value="ECO:0007669"/>
    <property type="project" value="InterPro"/>
</dbReference>
<evidence type="ECO:0000256" key="5">
    <source>
        <dbReference type="ARBA" id="ARBA00022679"/>
    </source>
</evidence>
<keyword evidence="6" id="KW-0949">S-adenosyl-L-methionine</keyword>
<evidence type="ECO:0000256" key="4">
    <source>
        <dbReference type="ARBA" id="ARBA00022603"/>
    </source>
</evidence>
<evidence type="ECO:0000313" key="11">
    <source>
        <dbReference type="Proteomes" id="UP000265618"/>
    </source>
</evidence>
<keyword evidence="8" id="KW-0694">RNA-binding</keyword>